<dbReference type="RefSeq" id="WP_120148201.1">
    <property type="nucleotide sequence ID" value="NZ_QZVT01000003.1"/>
</dbReference>
<dbReference type="OrthoDB" id="529288at2"/>
<evidence type="ECO:0000313" key="3">
    <source>
        <dbReference type="Proteomes" id="UP000272560"/>
    </source>
</evidence>
<dbReference type="InterPro" id="IPR018656">
    <property type="entry name" value="DUF2087"/>
</dbReference>
<name>A0A3A5M907_9MICC</name>
<reference evidence="2 3" key="1">
    <citation type="submission" date="2018-09" db="EMBL/GenBank/DDBJ databases">
        <title>Novel species of Arthrobacter.</title>
        <authorList>
            <person name="Liu Q."/>
            <person name="Xin Y.-H."/>
        </authorList>
    </citation>
    <scope>NUCLEOTIDE SEQUENCE [LARGE SCALE GENOMIC DNA]</scope>
    <source>
        <strain evidence="2 3">Hz2</strain>
    </source>
</reference>
<feature type="domain" description="DUF2087" evidence="1">
    <location>
        <begin position="81"/>
        <end position="150"/>
    </location>
</feature>
<comment type="caution">
    <text evidence="2">The sequence shown here is derived from an EMBL/GenBank/DDBJ whole genome shotgun (WGS) entry which is preliminary data.</text>
</comment>
<proteinExistence type="predicted"/>
<gene>
    <name evidence="2" type="ORF">D6T63_06510</name>
</gene>
<evidence type="ECO:0000259" key="1">
    <source>
        <dbReference type="Pfam" id="PF09860"/>
    </source>
</evidence>
<protein>
    <submittedName>
        <fullName evidence="2">DUF2087 domain-containing protein</fullName>
    </submittedName>
</protein>
<dbReference type="EMBL" id="QZVT01000003">
    <property type="protein sequence ID" value="RJT80855.1"/>
    <property type="molecule type" value="Genomic_DNA"/>
</dbReference>
<sequence length="155" mass="16987">MTKPSWQKILSTLAGERSRELYARAVLGQPLDATPKEVQRLRDAGLLTDGNDVDGELFKVVLAAAAPGTPKGVDRFFRDGRIDGLPRAGQDRADLLSHLAERLLPADEELTEPEVNRLLATVTHDIPTLRRALVDHGYLERHPDGTGYRRATGGS</sequence>
<dbReference type="Proteomes" id="UP000272560">
    <property type="component" value="Unassembled WGS sequence"/>
</dbReference>
<evidence type="ECO:0000313" key="2">
    <source>
        <dbReference type="EMBL" id="RJT80855.1"/>
    </source>
</evidence>
<keyword evidence="3" id="KW-1185">Reference proteome</keyword>
<organism evidence="2 3">
    <name type="scientific">Arthrobacter cheniae</name>
    <dbReference type="NCBI Taxonomy" id="1258888"/>
    <lineage>
        <taxon>Bacteria</taxon>
        <taxon>Bacillati</taxon>
        <taxon>Actinomycetota</taxon>
        <taxon>Actinomycetes</taxon>
        <taxon>Micrococcales</taxon>
        <taxon>Micrococcaceae</taxon>
        <taxon>Arthrobacter</taxon>
    </lineage>
</organism>
<accession>A0A3A5M907</accession>
<dbReference type="AlphaFoldDB" id="A0A3A5M907"/>
<dbReference type="Pfam" id="PF09860">
    <property type="entry name" value="DUF2087"/>
    <property type="match status" value="1"/>
</dbReference>